<dbReference type="InterPro" id="IPR050256">
    <property type="entry name" value="Glycosyltransferase_2"/>
</dbReference>
<name>A0A1F8AQA5_9BACT</name>
<proteinExistence type="predicted"/>
<dbReference type="InterPro" id="IPR029044">
    <property type="entry name" value="Nucleotide-diphossugar_trans"/>
</dbReference>
<dbReference type="EMBL" id="MGGW01000020">
    <property type="protein sequence ID" value="OGM53821.1"/>
    <property type="molecule type" value="Genomic_DNA"/>
</dbReference>
<dbReference type="Gene3D" id="3.90.550.10">
    <property type="entry name" value="Spore Coat Polysaccharide Biosynthesis Protein SpsA, Chain A"/>
    <property type="match status" value="1"/>
</dbReference>
<protein>
    <recommendedName>
        <fullName evidence="1">Glycosyltransferase 2-like domain-containing protein</fullName>
    </recommendedName>
</protein>
<dbReference type="PANTHER" id="PTHR48090:SF7">
    <property type="entry name" value="RFBJ PROTEIN"/>
    <property type="match status" value="1"/>
</dbReference>
<sequence length="234" mass="26386">MKLTVIIPVFNEENTISELIEKVKLAKLPEYLSREIIVVDDGSGDRTAKKIKKISGVRFFAHKKNYGKGAAIKTAMSKARGDIVLIQDADLEYDPSDYKRLIAPILKKEAEVVYGSRFKNLKFALVGKNKTPLPFHFVGNKVLTALTNLLYGSKLTDMETCYKVFKKVIVSPEEIKADRFDFEPEFTAKVLKKGIKIVEVPITVSPRSYSEGKKITWRDGLIAIKVLLRESFGK</sequence>
<dbReference type="Pfam" id="PF00535">
    <property type="entry name" value="Glycos_transf_2"/>
    <property type="match status" value="1"/>
</dbReference>
<organism evidence="2 3">
    <name type="scientific">Candidatus Woesebacteria bacterium RIFCSPHIGHO2_12_FULL_41_24</name>
    <dbReference type="NCBI Taxonomy" id="1802510"/>
    <lineage>
        <taxon>Bacteria</taxon>
        <taxon>Candidatus Woeseibacteriota</taxon>
    </lineage>
</organism>
<evidence type="ECO:0000259" key="1">
    <source>
        <dbReference type="Pfam" id="PF00535"/>
    </source>
</evidence>
<evidence type="ECO:0000313" key="2">
    <source>
        <dbReference type="EMBL" id="OGM53821.1"/>
    </source>
</evidence>
<feature type="domain" description="Glycosyltransferase 2-like" evidence="1">
    <location>
        <begin position="4"/>
        <end position="148"/>
    </location>
</feature>
<evidence type="ECO:0000313" key="3">
    <source>
        <dbReference type="Proteomes" id="UP000178603"/>
    </source>
</evidence>
<dbReference type="SUPFAM" id="SSF53448">
    <property type="entry name" value="Nucleotide-diphospho-sugar transferases"/>
    <property type="match status" value="1"/>
</dbReference>
<dbReference type="InterPro" id="IPR001173">
    <property type="entry name" value="Glyco_trans_2-like"/>
</dbReference>
<gene>
    <name evidence="2" type="ORF">A3E44_05385</name>
</gene>
<dbReference type="Proteomes" id="UP000178603">
    <property type="component" value="Unassembled WGS sequence"/>
</dbReference>
<dbReference type="CDD" id="cd04179">
    <property type="entry name" value="DPM_DPG-synthase_like"/>
    <property type="match status" value="1"/>
</dbReference>
<dbReference type="AlphaFoldDB" id="A0A1F8AQA5"/>
<accession>A0A1F8AQA5</accession>
<reference evidence="2 3" key="1">
    <citation type="journal article" date="2016" name="Nat. Commun.">
        <title>Thousands of microbial genomes shed light on interconnected biogeochemical processes in an aquifer system.</title>
        <authorList>
            <person name="Anantharaman K."/>
            <person name="Brown C.T."/>
            <person name="Hug L.A."/>
            <person name="Sharon I."/>
            <person name="Castelle C.J."/>
            <person name="Probst A.J."/>
            <person name="Thomas B.C."/>
            <person name="Singh A."/>
            <person name="Wilkins M.J."/>
            <person name="Karaoz U."/>
            <person name="Brodie E.L."/>
            <person name="Williams K.H."/>
            <person name="Hubbard S.S."/>
            <person name="Banfield J.F."/>
        </authorList>
    </citation>
    <scope>NUCLEOTIDE SEQUENCE [LARGE SCALE GENOMIC DNA]</scope>
</reference>
<comment type="caution">
    <text evidence="2">The sequence shown here is derived from an EMBL/GenBank/DDBJ whole genome shotgun (WGS) entry which is preliminary data.</text>
</comment>
<dbReference type="PANTHER" id="PTHR48090">
    <property type="entry name" value="UNDECAPRENYL-PHOSPHATE 4-DEOXY-4-FORMAMIDO-L-ARABINOSE TRANSFERASE-RELATED"/>
    <property type="match status" value="1"/>
</dbReference>